<sequence>MKPSEIIGGAINLIEDPNNWTTGELFHYDKDANKTCMCGLGALSAAAHKITSNEGNIRHHEDFDILENDAYCASAAEHRAAVRALAEAIMPEGYVMEPGEDMYDIVYTFNDGSNPYQPSGEPDLAAAASHERIIAKLKEVKTQLEKENR</sequence>
<dbReference type="KEGG" id="vg:55614837"/>
<dbReference type="Pfam" id="PF19698">
    <property type="entry name" value="DUF6197"/>
    <property type="match status" value="1"/>
</dbReference>
<evidence type="ECO:0000313" key="2">
    <source>
        <dbReference type="Proteomes" id="UP000294655"/>
    </source>
</evidence>
<dbReference type="EMBL" id="MK580972">
    <property type="protein sequence ID" value="QBP06363.1"/>
    <property type="molecule type" value="Genomic_DNA"/>
</dbReference>
<dbReference type="RefSeq" id="YP_009844513.1">
    <property type="nucleotide sequence ID" value="NC_048755.1"/>
</dbReference>
<protein>
    <submittedName>
        <fullName evidence="1">Uncharacterized protein</fullName>
    </submittedName>
</protein>
<name>A0A482IDS6_9CAUD</name>
<evidence type="ECO:0000313" key="1">
    <source>
        <dbReference type="EMBL" id="QBP06363.1"/>
    </source>
</evidence>
<dbReference type="GeneID" id="55614837"/>
<reference evidence="1 2" key="1">
    <citation type="submission" date="2019-02" db="EMBL/GenBank/DDBJ databases">
        <authorList>
            <person name="He Y."/>
            <person name="Shi H."/>
            <person name="Li J."/>
            <person name="Sun Y."/>
        </authorList>
    </citation>
    <scope>NUCLEOTIDE SEQUENCE [LARGE SCALE GENOMIC DNA]</scope>
</reference>
<accession>A0A482IDS6</accession>
<dbReference type="Proteomes" id="UP000294655">
    <property type="component" value="Segment"/>
</dbReference>
<proteinExistence type="predicted"/>
<organism evidence="1 2">
    <name type="scientific">Stenotrophomonas phage YB07</name>
    <dbReference type="NCBI Taxonomy" id="2555548"/>
    <lineage>
        <taxon>Viruses</taxon>
        <taxon>Duplodnaviria</taxon>
        <taxon>Heunggongvirae</taxon>
        <taxon>Uroviricota</taxon>
        <taxon>Caudoviricetes</taxon>
        <taxon>Menderavirus</taxon>
        <taxon>Menderavirus IMESM1</taxon>
    </lineage>
</organism>
<dbReference type="InterPro" id="IPR045677">
    <property type="entry name" value="DUF6197"/>
</dbReference>